<sequence length="276" mass="30561">MFATVKTFKQGEQIIFRRKLQGAKLRAKQFITRVGLAGVYEVFKLGGTESFEIKTSAIGGACEIGIEEFQDGRADFAEMIDIIIEGMNELIYKEIAKAMQAAIAQLPANNKYGAAGFDEALFDKALVVASAYGTPTIYCSLDFAVKMIPSDAWRYSDNMKDELWNNGHFTTYKTYRVVILPNGFVDGTNSERAVNPGFVWIMPGDVKPALIAIEGAAQTREMEQADWSRKFETYQKVGVAVLMTNNIVSYEDTALSADPYTFANALKTKPTDTVTK</sequence>
<accession>A0A8S5QQB9</accession>
<evidence type="ECO:0000313" key="1">
    <source>
        <dbReference type="EMBL" id="DAE20812.1"/>
    </source>
</evidence>
<protein>
    <submittedName>
        <fullName evidence="1">Major capsid protein</fullName>
    </submittedName>
</protein>
<reference evidence="1" key="1">
    <citation type="journal article" date="2021" name="Proc. Natl. Acad. Sci. U.S.A.">
        <title>A Catalog of Tens of Thousands of Viruses from Human Metagenomes Reveals Hidden Associations with Chronic Diseases.</title>
        <authorList>
            <person name="Tisza M.J."/>
            <person name="Buck C.B."/>
        </authorList>
    </citation>
    <scope>NUCLEOTIDE SEQUENCE</scope>
    <source>
        <strain evidence="1">CtWhx86</strain>
    </source>
</reference>
<dbReference type="EMBL" id="BK015702">
    <property type="protein sequence ID" value="DAE20812.1"/>
    <property type="molecule type" value="Genomic_DNA"/>
</dbReference>
<name>A0A8S5QQB9_9CAUD</name>
<organism evidence="1">
    <name type="scientific">Siphoviridae sp. ctWhx86</name>
    <dbReference type="NCBI Taxonomy" id="2826362"/>
    <lineage>
        <taxon>Viruses</taxon>
        <taxon>Duplodnaviria</taxon>
        <taxon>Heunggongvirae</taxon>
        <taxon>Uroviricota</taxon>
        <taxon>Caudoviricetes</taxon>
    </lineage>
</organism>
<proteinExistence type="predicted"/>